<protein>
    <submittedName>
        <fullName evidence="1">Uncharacterized protein</fullName>
    </submittedName>
</protein>
<dbReference type="EMBL" id="LGUV01000362">
    <property type="protein sequence ID" value="KOG45641.1"/>
    <property type="molecule type" value="Genomic_DNA"/>
</dbReference>
<sequence length="119" mass="13856">MSRTVRTTPRQLRVQDDASESMSLYDLRYTHAELTRASREGRRPVPTKTLRRITSWQWMVLDCRDGSFSTEIATAERRARLQGRLEAQRIRGLHHGGHDLDGADIPPVRHRHDGLWNAW</sequence>
<comment type="caution">
    <text evidence="1">The sequence shown here is derived from an EMBL/GenBank/DDBJ whole genome shotgun (WGS) entry which is preliminary data.</text>
</comment>
<organism evidence="1 2">
    <name type="scientific">Streptomyces virginiae</name>
    <name type="common">Streptomyces cinnamonensis</name>
    <dbReference type="NCBI Taxonomy" id="1961"/>
    <lineage>
        <taxon>Bacteria</taxon>
        <taxon>Bacillati</taxon>
        <taxon>Actinomycetota</taxon>
        <taxon>Actinomycetes</taxon>
        <taxon>Kitasatosporales</taxon>
        <taxon>Streptomycetaceae</taxon>
        <taxon>Streptomyces</taxon>
    </lineage>
</organism>
<accession>A0A0L8M5J1</accession>
<dbReference type="Proteomes" id="UP000037084">
    <property type="component" value="Unassembled WGS sequence"/>
</dbReference>
<reference evidence="2" key="1">
    <citation type="submission" date="2015-07" db="EMBL/GenBank/DDBJ databases">
        <authorList>
            <consortium name="Consortium for Microbial Forensics and Genomics (microFORGE)"/>
            <person name="Knight B.M."/>
            <person name="Roberts D.P."/>
            <person name="Lin D."/>
            <person name="Hari K."/>
            <person name="Fletcher J."/>
            <person name="Melcher U."/>
            <person name="Blagden T."/>
            <person name="Winegar R.A."/>
        </authorList>
    </citation>
    <scope>NUCLEOTIDE SEQUENCE [LARGE SCALE GENOMIC DNA]</scope>
    <source>
        <strain evidence="2">NRRL B-1447</strain>
    </source>
</reference>
<evidence type="ECO:0000313" key="2">
    <source>
        <dbReference type="Proteomes" id="UP000037084"/>
    </source>
</evidence>
<proteinExistence type="predicted"/>
<dbReference type="PATRIC" id="fig|1961.12.peg.6812"/>
<gene>
    <name evidence="1" type="ORF">ADK75_30710</name>
</gene>
<evidence type="ECO:0000313" key="1">
    <source>
        <dbReference type="EMBL" id="KOG45641.1"/>
    </source>
</evidence>
<dbReference type="AlphaFoldDB" id="A0A0L8M5J1"/>
<name>A0A0L8M5J1_STRVG</name>